<evidence type="ECO:0000313" key="2">
    <source>
        <dbReference type="Proteomes" id="UP000001882"/>
    </source>
</evidence>
<organism evidence="1 2">
    <name type="scientific">Methanocella paludicola (strain DSM 17711 / JCM 13418 / NBRC 101707 / SANAE)</name>
    <dbReference type="NCBI Taxonomy" id="304371"/>
    <lineage>
        <taxon>Archaea</taxon>
        <taxon>Methanobacteriati</taxon>
        <taxon>Methanobacteriota</taxon>
        <taxon>Stenosarchaea group</taxon>
        <taxon>Methanomicrobia</taxon>
        <taxon>Methanocellales</taxon>
        <taxon>Methanocellaceae</taxon>
        <taxon>Methanocella</taxon>
    </lineage>
</organism>
<proteinExistence type="predicted"/>
<name>D1YYY3_METPS</name>
<dbReference type="EMBL" id="AP011532">
    <property type="protein sequence ID" value="BAI61655.1"/>
    <property type="molecule type" value="Genomic_DNA"/>
</dbReference>
<dbReference type="InParanoid" id="D1YYY3"/>
<dbReference type="KEGG" id="mpd:MCP_1583"/>
<evidence type="ECO:0000313" key="1">
    <source>
        <dbReference type="EMBL" id="BAI61655.1"/>
    </source>
</evidence>
<protein>
    <submittedName>
        <fullName evidence="1">Uncharacterized protein</fullName>
    </submittedName>
</protein>
<reference evidence="1 2" key="1">
    <citation type="journal article" date="2007" name="Appl. Environ. Microbiol.">
        <title>Isolation of key methanogens for global methane emission from rice paddy fields: a novel isolate affiliated with the clone cluster rice cluster I.</title>
        <authorList>
            <person name="Sakai S."/>
            <person name="Imachi H."/>
            <person name="Sekiguchi Y."/>
            <person name="Ohashi A."/>
            <person name="Harada H."/>
            <person name="Kamagata Y."/>
        </authorList>
    </citation>
    <scope>NUCLEOTIDE SEQUENCE [LARGE SCALE GENOMIC DNA]</scope>
    <source>
        <strain evidence="2">DSM 17711 / JCM 13418 / NBRC 101707 / SANAE</strain>
    </source>
</reference>
<gene>
    <name evidence="1" type="ordered locus">MCP_1583</name>
</gene>
<accession>D1YYY3</accession>
<dbReference type="GeneID" id="8681504"/>
<dbReference type="AlphaFoldDB" id="D1YYY3"/>
<sequence length="161" mass="19022">MKYFHQQYSLRFVGNNVRAFFQQYMEVLDFDLKLVDERMQEMYKVSVDSVLFSGKFLYKGQEVLLKLEIEGDELVFKALAPEGQSIPKGFGELLPKIREYAGQTYWWYFKFVSNGRIFEQYQFDLLEDGTPVKLSFAMEESRPFPPYDGPAKLRPNKDLNH</sequence>
<reference evidence="2" key="3">
    <citation type="journal article" date="2011" name="PLoS ONE">
        <title>Genome sequence of a mesophilic hydrogenotrophic methanogen Methanocella paludicola, the first cultivated representative of the order Methanocellales.</title>
        <authorList>
            <person name="Sakai S."/>
            <person name="Takaki Y."/>
            <person name="Shimamura S."/>
            <person name="Sekine M."/>
            <person name="Tajima T."/>
            <person name="Kosugi H."/>
            <person name="Ichikawa N."/>
            <person name="Tasumi E."/>
            <person name="Hiraki A.T."/>
            <person name="Shimizu A."/>
            <person name="Kato Y."/>
            <person name="Nishiko R."/>
            <person name="Mori K."/>
            <person name="Fujita N."/>
            <person name="Imachi H."/>
            <person name="Takai K."/>
        </authorList>
    </citation>
    <scope>NUCLEOTIDE SEQUENCE [LARGE SCALE GENOMIC DNA]</scope>
    <source>
        <strain evidence="2">DSM 17711 / JCM 13418 / NBRC 101707 / SANAE</strain>
    </source>
</reference>
<dbReference type="RefSeq" id="WP_012900334.1">
    <property type="nucleotide sequence ID" value="NC_013665.1"/>
</dbReference>
<dbReference type="Proteomes" id="UP000001882">
    <property type="component" value="Chromosome"/>
</dbReference>
<keyword evidence="2" id="KW-1185">Reference proteome</keyword>
<dbReference type="STRING" id="304371.MCP_1583"/>
<reference evidence="1 2" key="2">
    <citation type="journal article" date="2008" name="Int. J. Syst. Evol. Microbiol.">
        <title>Methanocella paludicola gen. nov., sp. nov., a methane-producing archaeon, the first isolate of the lineage 'Rice Cluster I', and proposal of the new archaeal order Methanocellales ord. nov.</title>
        <authorList>
            <person name="Sakai S."/>
            <person name="Imachi H."/>
            <person name="Hanada S."/>
            <person name="Ohashi A."/>
            <person name="Harada H."/>
            <person name="Kamagata Y."/>
        </authorList>
    </citation>
    <scope>NUCLEOTIDE SEQUENCE [LARGE SCALE GENOMIC DNA]</scope>
    <source>
        <strain evidence="2">DSM 17711 / JCM 13418 / NBRC 101707 / SANAE</strain>
    </source>
</reference>